<dbReference type="STRING" id="1810919.A0A3D8SJA7"/>
<dbReference type="GeneID" id="38113276"/>
<dbReference type="AlphaFoldDB" id="A0A3D8SJA7"/>
<dbReference type="OrthoDB" id="4484309at2759"/>
<dbReference type="RefSeq" id="XP_026605788.1">
    <property type="nucleotide sequence ID" value="XM_026744922.1"/>
</dbReference>
<feature type="transmembrane region" description="Helical" evidence="11">
    <location>
        <begin position="221"/>
        <end position="245"/>
    </location>
</feature>
<organism evidence="12 13">
    <name type="scientific">Aspergillus mulundensis</name>
    <dbReference type="NCBI Taxonomy" id="1810919"/>
    <lineage>
        <taxon>Eukaryota</taxon>
        <taxon>Fungi</taxon>
        <taxon>Dikarya</taxon>
        <taxon>Ascomycota</taxon>
        <taxon>Pezizomycotina</taxon>
        <taxon>Eurotiomycetes</taxon>
        <taxon>Eurotiomycetidae</taxon>
        <taxon>Eurotiales</taxon>
        <taxon>Aspergillaceae</taxon>
        <taxon>Aspergillus</taxon>
        <taxon>Aspergillus subgen. Nidulantes</taxon>
    </lineage>
</organism>
<evidence type="ECO:0000256" key="6">
    <source>
        <dbReference type="ARBA" id="ARBA00022968"/>
    </source>
</evidence>
<comment type="subcellular location">
    <subcellularLocation>
        <location evidence="1">Golgi apparatus membrane</location>
        <topology evidence="1">Single-pass type II membrane protein</topology>
    </subcellularLocation>
</comment>
<dbReference type="PANTHER" id="PTHR31646:SF1">
    <property type="entry name" value="ALPHA-1,2-MANNOSYLTRANSFERASE MNN2"/>
    <property type="match status" value="1"/>
</dbReference>
<feature type="transmembrane region" description="Helical" evidence="11">
    <location>
        <begin position="302"/>
        <end position="321"/>
    </location>
</feature>
<evidence type="ECO:0000256" key="3">
    <source>
        <dbReference type="ARBA" id="ARBA00009105"/>
    </source>
</evidence>
<feature type="region of interest" description="Disordered" evidence="10">
    <location>
        <begin position="161"/>
        <end position="217"/>
    </location>
</feature>
<proteinExistence type="inferred from homology"/>
<dbReference type="InterPro" id="IPR022751">
    <property type="entry name" value="Alpha_mannosyltransferase"/>
</dbReference>
<evidence type="ECO:0000256" key="8">
    <source>
        <dbReference type="ARBA" id="ARBA00023034"/>
    </source>
</evidence>
<dbReference type="Gene3D" id="3.90.550.10">
    <property type="entry name" value="Spore Coat Polysaccharide Biosynthesis Protein SpsA, Chain A"/>
    <property type="match status" value="1"/>
</dbReference>
<keyword evidence="4" id="KW-0808">Transferase</keyword>
<keyword evidence="7 11" id="KW-1133">Transmembrane helix</keyword>
<dbReference type="EMBL" id="PVWQ01000003">
    <property type="protein sequence ID" value="RDW86264.1"/>
    <property type="molecule type" value="Genomic_DNA"/>
</dbReference>
<keyword evidence="5 11" id="KW-0812">Transmembrane</keyword>
<comment type="similarity">
    <text evidence="3">Belongs to the MNN1/MNT family.</text>
</comment>
<dbReference type="Pfam" id="PF11051">
    <property type="entry name" value="Mannosyl_trans3"/>
    <property type="match status" value="2"/>
</dbReference>
<name>A0A3D8SJA7_9EURO</name>
<evidence type="ECO:0008006" key="14">
    <source>
        <dbReference type="Google" id="ProtNLM"/>
    </source>
</evidence>
<gene>
    <name evidence="12" type="ORF">DSM5745_02906</name>
</gene>
<accession>A0A3D8SJA7</accession>
<dbReference type="Proteomes" id="UP000256690">
    <property type="component" value="Unassembled WGS sequence"/>
</dbReference>
<evidence type="ECO:0000313" key="12">
    <source>
        <dbReference type="EMBL" id="RDW86264.1"/>
    </source>
</evidence>
<keyword evidence="8" id="KW-0333">Golgi apparatus</keyword>
<evidence type="ECO:0000256" key="7">
    <source>
        <dbReference type="ARBA" id="ARBA00022989"/>
    </source>
</evidence>
<dbReference type="InterPro" id="IPR029044">
    <property type="entry name" value="Nucleotide-diphossugar_trans"/>
</dbReference>
<protein>
    <recommendedName>
        <fullName evidence="14">Nucleotide-diphospho-sugar transferase</fullName>
    </recommendedName>
</protein>
<evidence type="ECO:0000256" key="1">
    <source>
        <dbReference type="ARBA" id="ARBA00004323"/>
    </source>
</evidence>
<keyword evidence="6" id="KW-0735">Signal-anchor</keyword>
<dbReference type="PANTHER" id="PTHR31646">
    <property type="entry name" value="ALPHA-1,2-MANNOSYLTRANSFERASE MNN2"/>
    <property type="match status" value="1"/>
</dbReference>
<evidence type="ECO:0000256" key="2">
    <source>
        <dbReference type="ARBA" id="ARBA00004922"/>
    </source>
</evidence>
<keyword evidence="9 11" id="KW-0472">Membrane</keyword>
<keyword evidence="13" id="KW-1185">Reference proteome</keyword>
<reference evidence="12 13" key="1">
    <citation type="journal article" date="2018" name="IMA Fungus">
        <title>IMA Genome-F 9: Draft genome sequence of Annulohypoxylon stygium, Aspergillus mulundensis, Berkeleyomyces basicola (syn. Thielaviopsis basicola), Ceratocystis smalleyi, two Cercospora beticola strains, Coleophoma cylindrospora, Fusarium fracticaudum, Phialophora cf. hyalina, and Morchella septimelata.</title>
        <authorList>
            <person name="Wingfield B.D."/>
            <person name="Bills G.F."/>
            <person name="Dong Y."/>
            <person name="Huang W."/>
            <person name="Nel W.J."/>
            <person name="Swalarsk-Parry B.S."/>
            <person name="Vaghefi N."/>
            <person name="Wilken P.M."/>
            <person name="An Z."/>
            <person name="de Beer Z.W."/>
            <person name="De Vos L."/>
            <person name="Chen L."/>
            <person name="Duong T.A."/>
            <person name="Gao Y."/>
            <person name="Hammerbacher A."/>
            <person name="Kikkert J.R."/>
            <person name="Li Y."/>
            <person name="Li H."/>
            <person name="Li K."/>
            <person name="Li Q."/>
            <person name="Liu X."/>
            <person name="Ma X."/>
            <person name="Naidoo K."/>
            <person name="Pethybridge S.J."/>
            <person name="Sun J."/>
            <person name="Steenkamp E.T."/>
            <person name="van der Nest M.A."/>
            <person name="van Wyk S."/>
            <person name="Wingfield M.J."/>
            <person name="Xiong C."/>
            <person name="Yue Q."/>
            <person name="Zhang X."/>
        </authorList>
    </citation>
    <scope>NUCLEOTIDE SEQUENCE [LARGE SCALE GENOMIC DNA]</scope>
    <source>
        <strain evidence="12 13">DSM 5745</strain>
    </source>
</reference>
<evidence type="ECO:0000256" key="10">
    <source>
        <dbReference type="SAM" id="MobiDB-lite"/>
    </source>
</evidence>
<feature type="compositionally biased region" description="Low complexity" evidence="10">
    <location>
        <begin position="165"/>
        <end position="185"/>
    </location>
</feature>
<evidence type="ECO:0000256" key="11">
    <source>
        <dbReference type="SAM" id="Phobius"/>
    </source>
</evidence>
<evidence type="ECO:0000256" key="4">
    <source>
        <dbReference type="ARBA" id="ARBA00022679"/>
    </source>
</evidence>
<dbReference type="GO" id="GO:0000026">
    <property type="term" value="F:alpha-1,2-mannosyltransferase activity"/>
    <property type="evidence" value="ECO:0007669"/>
    <property type="project" value="TreeGrafter"/>
</dbReference>
<feature type="compositionally biased region" description="Polar residues" evidence="10">
    <location>
        <begin position="187"/>
        <end position="211"/>
    </location>
</feature>
<comment type="pathway">
    <text evidence="2">Protein modification; protein glycosylation.</text>
</comment>
<dbReference type="GO" id="GO:0046354">
    <property type="term" value="P:mannan biosynthetic process"/>
    <property type="evidence" value="ECO:0007669"/>
    <property type="project" value="TreeGrafter"/>
</dbReference>
<dbReference type="SUPFAM" id="SSF53448">
    <property type="entry name" value="Nucleotide-diphospho-sugar transferases"/>
    <property type="match status" value="1"/>
</dbReference>
<evidence type="ECO:0000256" key="5">
    <source>
        <dbReference type="ARBA" id="ARBA00022692"/>
    </source>
</evidence>
<comment type="caution">
    <text evidence="12">The sequence shown here is derived from an EMBL/GenBank/DDBJ whole genome shotgun (WGS) entry which is preliminary data.</text>
</comment>
<dbReference type="GO" id="GO:0000139">
    <property type="term" value="C:Golgi membrane"/>
    <property type="evidence" value="ECO:0007669"/>
    <property type="project" value="UniProtKB-SubCell"/>
</dbReference>
<evidence type="ECO:0000256" key="9">
    <source>
        <dbReference type="ARBA" id="ARBA00023136"/>
    </source>
</evidence>
<evidence type="ECO:0000313" key="13">
    <source>
        <dbReference type="Proteomes" id="UP000256690"/>
    </source>
</evidence>
<sequence>MGSNGIITSMTEVFTPPAACATSWTYEPEGANNVDGGLIMQNAYTLVSSCFPSDFDGIGRMEASQVYSPGYCPVGYASADVVVDKEVTTAICCLSGFDYYTSIMTYSNGGSDTYAGCTSTYPKGNSTIIPVRQETTSTQIVGPVTMWAQPITVALESSDSSLFVPPTTSSTPSVASETAASSPTTDPGRTTSANETDASATESSQPGSEDTPSGGGLSTGAGVGIGVGIGVGGLAAFAAVGLWFWRSRKAKKTAAGLAMGGNATAYNGHGPYYQDPRAWPKKVSEVDGSSSTGRHQGSPHELAAIPTFVALFFLLNIFYFWHKHTSIVLPISDQRSQLWQRLHPLLERHTPQCPVPTQHDGPGVVRFDAINEFPRQNFITNANELELPMREAHDGFVKDMRRLKTPRSYIPGTKGIVSSAGGTYLPTFVVTLKLLRRTGTTLPIELFLKDQSEYEPYICDVILPPLNVRCLVLSDIMKPEPDSSQKEISGFQLKAFAMLFSSFETFLWLDADCVPLHDAEPLLTSPPFTTSGLVTWPDFFANTAAPVYFNISRQPDPPSTARQSSETGMILFNKKTHFQTLLLSAYYNYHGPDYYYPLLDQGAPGAGDKDTFLQAATALNAPFYAVSESVIDLGNITPWNDQIAINAGYIQADPVEDYALTSAGRYRVADPAVAKAPRAFFIHAGAPEFNPGNELMGEKLRGFDGHPTRLWTYPQSAMRRLGFDAERMFWEEVKGVACELEDVFESWRRKRRVCEKVKRHWEAVFADGVVRPEGLAFTDDDTRVEGLRV</sequence>